<feature type="transmembrane region" description="Helical" evidence="2">
    <location>
        <begin position="159"/>
        <end position="180"/>
    </location>
</feature>
<keyword evidence="2" id="KW-0812">Transmembrane</keyword>
<dbReference type="Proteomes" id="UP001595923">
    <property type="component" value="Unassembled WGS sequence"/>
</dbReference>
<feature type="transmembrane region" description="Helical" evidence="2">
    <location>
        <begin position="243"/>
        <end position="263"/>
    </location>
</feature>
<feature type="domain" description="Acyltransferase 3" evidence="3">
    <location>
        <begin position="36"/>
        <end position="369"/>
    </location>
</feature>
<feature type="transmembrane region" description="Helical" evidence="2">
    <location>
        <begin position="324"/>
        <end position="345"/>
    </location>
</feature>
<feature type="transmembrane region" description="Helical" evidence="2">
    <location>
        <begin position="213"/>
        <end position="231"/>
    </location>
</feature>
<evidence type="ECO:0000313" key="5">
    <source>
        <dbReference type="Proteomes" id="UP001595923"/>
    </source>
</evidence>
<dbReference type="GO" id="GO:0016746">
    <property type="term" value="F:acyltransferase activity"/>
    <property type="evidence" value="ECO:0007669"/>
    <property type="project" value="UniProtKB-KW"/>
</dbReference>
<dbReference type="Pfam" id="PF01757">
    <property type="entry name" value="Acyl_transf_3"/>
    <property type="match status" value="1"/>
</dbReference>
<sequence length="491" mass="50694">MTATAAPESTDAQPARPLPAVPGPRSARGPSPTRDRFLDALRLLVMVLVVLQHWSLPVLSYSSSSGVLTTGTVISTDGGFALTWIAQVMPLIFFVGGAANLLSHRSAAAKGTSTSEWLAKRLRRLAWPVLPLAAAWMAASSLLIAAGVPEQPVRIGAEAAGIVLWFLAVYVLVVVATPVLARADARFGWYATAALFAAAAVVDAVRFGTGIEAVGYLNVALVWPVVHQLGFRYAAGEIRRLPAAGLAVGGFATAAALAAVGPYSANMTGVFAIEASNVAPPTLLLAAVGAGQIGLAVLLRGPITAWASRPGPARVLDWASPRLMAVYLWHMVPLAAVAAAFVLVLGLPTPAPLTAPWLVWCALGAVVLIPMLWPVLWWMPRFEEPPKALHGDPGMVRVLASGALTGGGLLILTEFGLDAGWVPLTGALAVAAGLLLTRRRTAGGPPNGIGPSAVPVPVPLRISGISRWAVHVAVALGAGARRLTAAGGLLR</sequence>
<feature type="transmembrane region" description="Helical" evidence="2">
    <location>
        <begin position="357"/>
        <end position="376"/>
    </location>
</feature>
<keyword evidence="4" id="KW-0808">Transferase</keyword>
<feature type="transmembrane region" description="Helical" evidence="2">
    <location>
        <begin position="187"/>
        <end position="207"/>
    </location>
</feature>
<evidence type="ECO:0000256" key="1">
    <source>
        <dbReference type="SAM" id="MobiDB-lite"/>
    </source>
</evidence>
<name>A0ABV9E199_9ACTN</name>
<keyword evidence="5" id="KW-1185">Reference proteome</keyword>
<dbReference type="InterPro" id="IPR002656">
    <property type="entry name" value="Acyl_transf_3_dom"/>
</dbReference>
<keyword evidence="2" id="KW-0472">Membrane</keyword>
<feature type="region of interest" description="Disordered" evidence="1">
    <location>
        <begin position="1"/>
        <end position="32"/>
    </location>
</feature>
<feature type="transmembrane region" description="Helical" evidence="2">
    <location>
        <begin position="419"/>
        <end position="437"/>
    </location>
</feature>
<feature type="transmembrane region" description="Helical" evidence="2">
    <location>
        <begin position="283"/>
        <end position="303"/>
    </location>
</feature>
<protein>
    <submittedName>
        <fullName evidence="4">Acyltransferase family protein</fullName>
    </submittedName>
</protein>
<keyword evidence="4" id="KW-0012">Acyltransferase</keyword>
<comment type="caution">
    <text evidence="4">The sequence shown here is derived from an EMBL/GenBank/DDBJ whole genome shotgun (WGS) entry which is preliminary data.</text>
</comment>
<reference evidence="5" key="1">
    <citation type="journal article" date="2019" name="Int. J. Syst. Evol. Microbiol.">
        <title>The Global Catalogue of Microorganisms (GCM) 10K type strain sequencing project: providing services to taxonomists for standard genome sequencing and annotation.</title>
        <authorList>
            <consortium name="The Broad Institute Genomics Platform"/>
            <consortium name="The Broad Institute Genome Sequencing Center for Infectious Disease"/>
            <person name="Wu L."/>
            <person name="Ma J."/>
        </authorList>
    </citation>
    <scope>NUCLEOTIDE SEQUENCE [LARGE SCALE GENOMIC DNA]</scope>
    <source>
        <strain evidence="5">XZYJ18</strain>
    </source>
</reference>
<dbReference type="EMBL" id="JBHSFQ010000030">
    <property type="protein sequence ID" value="MFC4564940.1"/>
    <property type="molecule type" value="Genomic_DNA"/>
</dbReference>
<evidence type="ECO:0000313" key="4">
    <source>
        <dbReference type="EMBL" id="MFC4564940.1"/>
    </source>
</evidence>
<feature type="transmembrane region" description="Helical" evidence="2">
    <location>
        <begin position="40"/>
        <end position="61"/>
    </location>
</feature>
<feature type="transmembrane region" description="Helical" evidence="2">
    <location>
        <begin position="125"/>
        <end position="147"/>
    </location>
</feature>
<proteinExistence type="predicted"/>
<evidence type="ECO:0000259" key="3">
    <source>
        <dbReference type="Pfam" id="PF01757"/>
    </source>
</evidence>
<accession>A0ABV9E199</accession>
<feature type="transmembrane region" description="Helical" evidence="2">
    <location>
        <begin position="81"/>
        <end position="104"/>
    </location>
</feature>
<organism evidence="4 5">
    <name type="scientific">Nocardiopsis mangrovi</name>
    <dbReference type="NCBI Taxonomy" id="1179818"/>
    <lineage>
        <taxon>Bacteria</taxon>
        <taxon>Bacillati</taxon>
        <taxon>Actinomycetota</taxon>
        <taxon>Actinomycetes</taxon>
        <taxon>Streptosporangiales</taxon>
        <taxon>Nocardiopsidaceae</taxon>
        <taxon>Nocardiopsis</taxon>
    </lineage>
</organism>
<evidence type="ECO:0000256" key="2">
    <source>
        <dbReference type="SAM" id="Phobius"/>
    </source>
</evidence>
<gene>
    <name evidence="4" type="ORF">ACFO4E_24030</name>
</gene>
<keyword evidence="2" id="KW-1133">Transmembrane helix</keyword>
<dbReference type="RefSeq" id="WP_378578511.1">
    <property type="nucleotide sequence ID" value="NZ_JBHSFQ010000030.1"/>
</dbReference>
<feature type="transmembrane region" description="Helical" evidence="2">
    <location>
        <begin position="396"/>
        <end position="413"/>
    </location>
</feature>